<name>A0A1H3YW25_9BACT</name>
<dbReference type="EMBL" id="FNQY01000009">
    <property type="protein sequence ID" value="SEA15620.1"/>
    <property type="molecule type" value="Genomic_DNA"/>
</dbReference>
<dbReference type="GO" id="GO:0016052">
    <property type="term" value="P:carbohydrate catabolic process"/>
    <property type="evidence" value="ECO:0007669"/>
    <property type="project" value="InterPro"/>
</dbReference>
<evidence type="ECO:0000313" key="3">
    <source>
        <dbReference type="Proteomes" id="UP000199041"/>
    </source>
</evidence>
<evidence type="ECO:0000259" key="1">
    <source>
        <dbReference type="Pfam" id="PF06452"/>
    </source>
</evidence>
<dbReference type="Proteomes" id="UP000199041">
    <property type="component" value="Unassembled WGS sequence"/>
</dbReference>
<dbReference type="GO" id="GO:0030246">
    <property type="term" value="F:carbohydrate binding"/>
    <property type="evidence" value="ECO:0007669"/>
    <property type="project" value="InterPro"/>
</dbReference>
<protein>
    <submittedName>
        <fullName evidence="2">Carbohydrate family 9 binding domain-like</fullName>
    </submittedName>
</protein>
<dbReference type="CDD" id="cd09620">
    <property type="entry name" value="CBM9_like_3"/>
    <property type="match status" value="1"/>
</dbReference>
<dbReference type="Gene3D" id="2.60.40.1190">
    <property type="match status" value="1"/>
</dbReference>
<organism evidence="2 3">
    <name type="scientific">Arachidicoccus rhizosphaerae</name>
    <dbReference type="NCBI Taxonomy" id="551991"/>
    <lineage>
        <taxon>Bacteria</taxon>
        <taxon>Pseudomonadati</taxon>
        <taxon>Bacteroidota</taxon>
        <taxon>Chitinophagia</taxon>
        <taxon>Chitinophagales</taxon>
        <taxon>Chitinophagaceae</taxon>
        <taxon>Arachidicoccus</taxon>
    </lineage>
</organism>
<sequence length="409" mass="46397">MGQTARIFSSLFNIYSGGGRLRKVMHNLFYVMLLLLLLGLPQVNTVLANSISDSLPAGLLASCKIYVAPRIDYPLDIDGKLNDKAWQKAPWSDLFEDIAGLSIIKGTRKDSVSRILPTQVKICWDHHYLYIGARLMDPNLQATLHKRDTIIYHDNDFEVFFTTSPEVNTYYELEVNQLGTLLDLLMPKPYRSGGNALIHWDLKGLKLAVALQGSLNNAQDKDTGWTVEMAIPYTGILPFGAKSPKAGDYWRINFSRVQWDGHNGTSGWERNKGENGELLREHNWVWSPQGIIDMHAPDRWGYLFFETDSTTKPELPLVEIQKKALWDIYYRQQIYRMQHGKFALTLAELGVSATVELRDPASKGKFSYSLQLTAGKDWFRLSLLSPASGFRRILSLDQNGLVDVSVQRK</sequence>
<gene>
    <name evidence="2" type="ORF">SAMN05192529_10985</name>
</gene>
<dbReference type="SUPFAM" id="SSF49344">
    <property type="entry name" value="CBD9-like"/>
    <property type="match status" value="1"/>
</dbReference>
<dbReference type="STRING" id="551991.SAMN05192529_10985"/>
<dbReference type="PANTHER" id="PTHR35532">
    <property type="entry name" value="SIMILAR TO POLYHYDROXYALKANOATE DEPOLYMERASE"/>
    <property type="match status" value="1"/>
</dbReference>
<dbReference type="InterPro" id="IPR010502">
    <property type="entry name" value="Carb-bd_dom_fam9"/>
</dbReference>
<dbReference type="GO" id="GO:0004553">
    <property type="term" value="F:hydrolase activity, hydrolyzing O-glycosyl compounds"/>
    <property type="evidence" value="ECO:0007669"/>
    <property type="project" value="InterPro"/>
</dbReference>
<reference evidence="2 3" key="1">
    <citation type="submission" date="2016-10" db="EMBL/GenBank/DDBJ databases">
        <authorList>
            <person name="de Groot N.N."/>
        </authorList>
    </citation>
    <scope>NUCLEOTIDE SEQUENCE [LARGE SCALE GENOMIC DNA]</scope>
    <source>
        <strain evidence="2 3">Vu-144</strain>
    </source>
</reference>
<dbReference type="AlphaFoldDB" id="A0A1H3YW25"/>
<accession>A0A1H3YW25</accession>
<keyword evidence="3" id="KW-1185">Reference proteome</keyword>
<evidence type="ECO:0000313" key="2">
    <source>
        <dbReference type="EMBL" id="SEA15620.1"/>
    </source>
</evidence>
<feature type="domain" description="Carbohydrate-binding" evidence="1">
    <location>
        <begin position="77"/>
        <end position="243"/>
    </location>
</feature>
<dbReference type="PANTHER" id="PTHR35532:SF5">
    <property type="entry name" value="CARBOHYDRATE-BINDING DOMAIN-CONTAINING PROTEIN"/>
    <property type="match status" value="1"/>
</dbReference>
<dbReference type="OrthoDB" id="9786766at2"/>
<proteinExistence type="predicted"/>
<dbReference type="Pfam" id="PF06452">
    <property type="entry name" value="CBM9_1"/>
    <property type="match status" value="1"/>
</dbReference>